<dbReference type="PANTHER" id="PTHR23101:SF25">
    <property type="entry name" value="GTPASE-ACTIVATING PROTEIN AND VPS9 DOMAIN-CONTAINING PROTEIN 1"/>
    <property type="match status" value="1"/>
</dbReference>
<dbReference type="GO" id="GO:0005085">
    <property type="term" value="F:guanyl-nucleotide exchange factor activity"/>
    <property type="evidence" value="ECO:0007669"/>
    <property type="project" value="InterPro"/>
</dbReference>
<reference evidence="3" key="1">
    <citation type="submission" date="2021-06" db="EMBL/GenBank/DDBJ databases">
        <authorList>
            <person name="Kallberg Y."/>
            <person name="Tangrot J."/>
            <person name="Rosling A."/>
        </authorList>
    </citation>
    <scope>NUCLEOTIDE SEQUENCE</scope>
    <source>
        <strain evidence="3">MT106</strain>
    </source>
</reference>
<feature type="compositionally biased region" description="Basic and acidic residues" evidence="1">
    <location>
        <begin position="1"/>
        <end position="19"/>
    </location>
</feature>
<feature type="compositionally biased region" description="Pro residues" evidence="1">
    <location>
        <begin position="423"/>
        <end position="438"/>
    </location>
</feature>
<gene>
    <name evidence="3" type="ORF">AGERDE_LOCUS1113</name>
</gene>
<dbReference type="Pfam" id="PF02204">
    <property type="entry name" value="VPS9"/>
    <property type="match status" value="1"/>
</dbReference>
<feature type="compositionally biased region" description="Basic and acidic residues" evidence="1">
    <location>
        <begin position="539"/>
        <end position="549"/>
    </location>
</feature>
<dbReference type="InterPro" id="IPR003123">
    <property type="entry name" value="VPS9"/>
</dbReference>
<dbReference type="InterPro" id="IPR009060">
    <property type="entry name" value="UBA-like_sf"/>
</dbReference>
<dbReference type="Proteomes" id="UP000789831">
    <property type="component" value="Unassembled WGS sequence"/>
</dbReference>
<evidence type="ECO:0000256" key="1">
    <source>
        <dbReference type="SAM" id="MobiDB-lite"/>
    </source>
</evidence>
<feature type="compositionally biased region" description="Low complexity" evidence="1">
    <location>
        <begin position="449"/>
        <end position="477"/>
    </location>
</feature>
<comment type="caution">
    <text evidence="3">The sequence shown here is derived from an EMBL/GenBank/DDBJ whole genome shotgun (WGS) entry which is preliminary data.</text>
</comment>
<dbReference type="CDD" id="cd14279">
    <property type="entry name" value="CUE"/>
    <property type="match status" value="1"/>
</dbReference>
<sequence length="574" mass="65345">MSLSDPEKGPQAEEKREEQQQINEKQMSEEKDFNEKSPVPNEAPFDTVENVVKQQNLDAKSSPQQDLPFDFNRFLEQMKHRRAEKINRILKNFQKEFERKPYTINEQIKIVHDFLDFVPTEMRECEIWQDASEQEFENAKEGIEKLVMNRLYSLTFTPAIKGPVTTDDRERDEILHQRIQIFRWVREDHLDIPLTQHNESFLGLAQDELLKLNAYKAPRDKLICILNCCKVIFRLIRKVDGEEGADKFLPILIYVVLRANPEHLVSNVQYISRFRNPEKLQSEAGYYLSSLMGAIAFIENMDVSSLSITQEDFDKNIEITMKELERERPKPEVNDSVISYDNVIHPSRSAYPARSPIIYPAQARALYENGKNFAQRTIQTPLNMFGKIIAEMTTEIENGVRTIGSSLEVRSSSQSSSPSTSPHQPPLINEPPPLPPRSSPLNGIGRFENSLSLQSQSPRQRSLSVSSHSSRTSDNSNEFSEMQEESTRVSAAQYESSLNALKQIFQGADVEVCEAVLQASDGELSRAIDKLLEVFETKDDDKIVDHLPVDNEGGGGGDERGEQPPNNSELSVVS</sequence>
<evidence type="ECO:0000313" key="4">
    <source>
        <dbReference type="Proteomes" id="UP000789831"/>
    </source>
</evidence>
<dbReference type="SUPFAM" id="SSF109993">
    <property type="entry name" value="VPS9 domain"/>
    <property type="match status" value="1"/>
</dbReference>
<dbReference type="Gene3D" id="1.10.8.10">
    <property type="entry name" value="DNA helicase RuvA subunit, C-terminal domain"/>
    <property type="match status" value="1"/>
</dbReference>
<accession>A0A9N8V3Q9</accession>
<dbReference type="EMBL" id="CAJVPL010000072">
    <property type="protein sequence ID" value="CAG8441680.1"/>
    <property type="molecule type" value="Genomic_DNA"/>
</dbReference>
<feature type="region of interest" description="Disordered" evidence="1">
    <location>
        <begin position="407"/>
        <end position="490"/>
    </location>
</feature>
<dbReference type="InterPro" id="IPR045046">
    <property type="entry name" value="Vps9-like"/>
</dbReference>
<feature type="compositionally biased region" description="Low complexity" evidence="1">
    <location>
        <begin position="407"/>
        <end position="422"/>
    </location>
</feature>
<dbReference type="InterPro" id="IPR041545">
    <property type="entry name" value="DUF5601"/>
</dbReference>
<evidence type="ECO:0000313" key="3">
    <source>
        <dbReference type="EMBL" id="CAG8441680.1"/>
    </source>
</evidence>
<protein>
    <submittedName>
        <fullName evidence="3">1436_t:CDS:1</fullName>
    </submittedName>
</protein>
<dbReference type="SUPFAM" id="SSF46934">
    <property type="entry name" value="UBA-like"/>
    <property type="match status" value="1"/>
</dbReference>
<feature type="region of interest" description="Disordered" evidence="1">
    <location>
        <begin position="539"/>
        <end position="574"/>
    </location>
</feature>
<dbReference type="AlphaFoldDB" id="A0A9N8V3Q9"/>
<proteinExistence type="predicted"/>
<feature type="compositionally biased region" description="Basic and acidic residues" evidence="1">
    <location>
        <begin position="26"/>
        <end position="35"/>
    </location>
</feature>
<dbReference type="Gene3D" id="1.10.246.120">
    <property type="match status" value="1"/>
</dbReference>
<dbReference type="GO" id="GO:0030139">
    <property type="term" value="C:endocytic vesicle"/>
    <property type="evidence" value="ECO:0007669"/>
    <property type="project" value="TreeGrafter"/>
</dbReference>
<dbReference type="GO" id="GO:0016192">
    <property type="term" value="P:vesicle-mediated transport"/>
    <property type="evidence" value="ECO:0007669"/>
    <property type="project" value="InterPro"/>
</dbReference>
<dbReference type="PANTHER" id="PTHR23101">
    <property type="entry name" value="RAB GDP/GTP EXCHANGE FACTOR"/>
    <property type="match status" value="1"/>
</dbReference>
<evidence type="ECO:0000259" key="2">
    <source>
        <dbReference type="PROSITE" id="PS51205"/>
    </source>
</evidence>
<name>A0A9N8V3Q9_9GLOM</name>
<dbReference type="Pfam" id="PF18151">
    <property type="entry name" value="DUF5601"/>
    <property type="match status" value="1"/>
</dbReference>
<organism evidence="3 4">
    <name type="scientific">Ambispora gerdemannii</name>
    <dbReference type="NCBI Taxonomy" id="144530"/>
    <lineage>
        <taxon>Eukaryota</taxon>
        <taxon>Fungi</taxon>
        <taxon>Fungi incertae sedis</taxon>
        <taxon>Mucoromycota</taxon>
        <taxon>Glomeromycotina</taxon>
        <taxon>Glomeromycetes</taxon>
        <taxon>Archaeosporales</taxon>
        <taxon>Ambisporaceae</taxon>
        <taxon>Ambispora</taxon>
    </lineage>
</organism>
<feature type="compositionally biased region" description="Polar residues" evidence="1">
    <location>
        <begin position="564"/>
        <end position="574"/>
    </location>
</feature>
<feature type="region of interest" description="Disordered" evidence="1">
    <location>
        <begin position="1"/>
        <end position="49"/>
    </location>
</feature>
<dbReference type="PROSITE" id="PS51205">
    <property type="entry name" value="VPS9"/>
    <property type="match status" value="1"/>
</dbReference>
<dbReference type="GO" id="GO:0005829">
    <property type="term" value="C:cytosol"/>
    <property type="evidence" value="ECO:0007669"/>
    <property type="project" value="TreeGrafter"/>
</dbReference>
<dbReference type="GO" id="GO:0031267">
    <property type="term" value="F:small GTPase binding"/>
    <property type="evidence" value="ECO:0007669"/>
    <property type="project" value="TreeGrafter"/>
</dbReference>
<keyword evidence="4" id="KW-1185">Reference proteome</keyword>
<dbReference type="OrthoDB" id="300289at2759"/>
<feature type="domain" description="VPS9" evidence="2">
    <location>
        <begin position="169"/>
        <end position="307"/>
    </location>
</feature>
<dbReference type="Gene3D" id="1.20.1050.80">
    <property type="entry name" value="VPS9 domain"/>
    <property type="match status" value="1"/>
</dbReference>
<dbReference type="InterPro" id="IPR037191">
    <property type="entry name" value="VPS9_dom_sf"/>
</dbReference>
<dbReference type="SMART" id="SM00167">
    <property type="entry name" value="VPS9"/>
    <property type="match status" value="1"/>
</dbReference>